<organism evidence="7 8">
    <name type="scientific">Thalassotalea loyana</name>
    <dbReference type="NCBI Taxonomy" id="280483"/>
    <lineage>
        <taxon>Bacteria</taxon>
        <taxon>Pseudomonadati</taxon>
        <taxon>Pseudomonadota</taxon>
        <taxon>Gammaproteobacteria</taxon>
        <taxon>Alteromonadales</taxon>
        <taxon>Colwelliaceae</taxon>
        <taxon>Thalassotalea</taxon>
    </lineage>
</organism>
<dbReference type="HAMAP" id="MF_01411">
    <property type="entry name" value="LPS_assembly_LptD"/>
    <property type="match status" value="1"/>
</dbReference>
<dbReference type="PANTHER" id="PTHR30189">
    <property type="entry name" value="LPS-ASSEMBLY PROTEIN"/>
    <property type="match status" value="1"/>
</dbReference>
<protein>
    <recommendedName>
        <fullName evidence="4">LPS-assembly protein LptD</fullName>
    </recommendedName>
</protein>
<evidence type="ECO:0000259" key="5">
    <source>
        <dbReference type="Pfam" id="PF03968"/>
    </source>
</evidence>
<accession>A0ABQ6H7C0</accession>
<dbReference type="Pfam" id="PF03968">
    <property type="entry name" value="LptD_N"/>
    <property type="match status" value="1"/>
</dbReference>
<dbReference type="Pfam" id="PF04453">
    <property type="entry name" value="LptD"/>
    <property type="match status" value="1"/>
</dbReference>
<dbReference type="RefSeq" id="WP_284295576.1">
    <property type="nucleotide sequence ID" value="NZ_BSSV01000001.1"/>
</dbReference>
<name>A0ABQ6H7C0_9GAMM</name>
<evidence type="ECO:0000313" key="8">
    <source>
        <dbReference type="Proteomes" id="UP001157134"/>
    </source>
</evidence>
<evidence type="ECO:0000256" key="1">
    <source>
        <dbReference type="ARBA" id="ARBA00022729"/>
    </source>
</evidence>
<comment type="caution">
    <text evidence="4">Lacks conserved residue(s) required for the propagation of feature annotation.</text>
</comment>
<dbReference type="InterPro" id="IPR050218">
    <property type="entry name" value="LptD"/>
</dbReference>
<evidence type="ECO:0000313" key="7">
    <source>
        <dbReference type="EMBL" id="GLX84023.1"/>
    </source>
</evidence>
<proteinExistence type="inferred from homology"/>
<gene>
    <name evidence="4 7" type="primary">lptD</name>
    <name evidence="7" type="ORF">tloyanaT_02750</name>
</gene>
<comment type="subcellular location">
    <subcellularLocation>
        <location evidence="4">Cell outer membrane</location>
    </subcellularLocation>
</comment>
<comment type="caution">
    <text evidence="7">The sequence shown here is derived from an EMBL/GenBank/DDBJ whole genome shotgun (WGS) entry which is preliminary data.</text>
</comment>
<dbReference type="EMBL" id="BSSV01000001">
    <property type="protein sequence ID" value="GLX84023.1"/>
    <property type="molecule type" value="Genomic_DNA"/>
</dbReference>
<dbReference type="PANTHER" id="PTHR30189:SF1">
    <property type="entry name" value="LPS-ASSEMBLY PROTEIN LPTD"/>
    <property type="match status" value="1"/>
</dbReference>
<comment type="function">
    <text evidence="4">Together with LptE, is involved in the assembly of lipopolysaccharide (LPS) at the surface of the outer membrane.</text>
</comment>
<feature type="chain" id="PRO_5044916533" description="LPS-assembly protein LptD" evidence="4">
    <location>
        <begin position="23"/>
        <end position="758"/>
    </location>
</feature>
<comment type="subunit">
    <text evidence="4">Component of the lipopolysaccharide transport and assembly complex. Interacts with LptE and LptA.</text>
</comment>
<keyword evidence="2 4" id="KW-0472">Membrane</keyword>
<evidence type="ECO:0000259" key="6">
    <source>
        <dbReference type="Pfam" id="PF04453"/>
    </source>
</evidence>
<dbReference type="InterPro" id="IPR020889">
    <property type="entry name" value="LipoPS_assembly_LptD"/>
</dbReference>
<evidence type="ECO:0000256" key="2">
    <source>
        <dbReference type="ARBA" id="ARBA00023136"/>
    </source>
</evidence>
<feature type="domain" description="Organic solvent tolerance-like N-terminal" evidence="5">
    <location>
        <begin position="56"/>
        <end position="181"/>
    </location>
</feature>
<comment type="similarity">
    <text evidence="4">Belongs to the LptD family.</text>
</comment>
<feature type="signal peptide" evidence="4">
    <location>
        <begin position="1"/>
        <end position="22"/>
    </location>
</feature>
<keyword evidence="3 4" id="KW-0998">Cell outer membrane</keyword>
<evidence type="ECO:0000256" key="3">
    <source>
        <dbReference type="ARBA" id="ARBA00023237"/>
    </source>
</evidence>
<reference evidence="7 8" key="1">
    <citation type="submission" date="2023-03" db="EMBL/GenBank/DDBJ databases">
        <title>Thalassotalea loyana LMG 22536T draft genome sequence.</title>
        <authorList>
            <person name="Sawabe T."/>
        </authorList>
    </citation>
    <scope>NUCLEOTIDE SEQUENCE [LARGE SCALE GENOMIC DNA]</scope>
    <source>
        <strain evidence="7 8">LMG 22536</strain>
    </source>
</reference>
<dbReference type="InterPro" id="IPR007543">
    <property type="entry name" value="LptD_C"/>
</dbReference>
<keyword evidence="1 4" id="KW-0732">Signal</keyword>
<evidence type="ECO:0000256" key="4">
    <source>
        <dbReference type="HAMAP-Rule" id="MF_01411"/>
    </source>
</evidence>
<feature type="domain" description="LptD C-terminal" evidence="6">
    <location>
        <begin position="299"/>
        <end position="661"/>
    </location>
</feature>
<keyword evidence="8" id="KW-1185">Reference proteome</keyword>
<dbReference type="InterPro" id="IPR005653">
    <property type="entry name" value="OstA-like_N"/>
</dbReference>
<dbReference type="Proteomes" id="UP001157134">
    <property type="component" value="Unassembled WGS sequence"/>
</dbReference>
<sequence length="758" mass="85867" precursor="true">MLCHRFLKWAFSCVLFPSLSHAANTTEKTDELTCPIPSYAQVVDAADMLPEDFIKISSDSAYIEKNRLAKFDGNVIMSQNGQSIKAESLAFNRDTLSLDASGSIHFQSEGVNVFAEHLNADKQNQSTTLSNASYQLSANPGHGGASIIYVNADGSLSLVDSTYTTCLGEVPDWQISAGQIYISEKDNVGEVYNAVVRVFDVPVLYVPYFNFPVTNQRKTGFLYPKIGSSSNVGFEFEAPFYWNIAPNMDATFTPHYMSKRGLSLNSEFRYLHDQQRGAINFEYLNRDKALTGQAGREARYLGRVQHFGTFSDNFRVYVDYTTISDDNYLVDIGSEHYNSSDAYLYQVGELSYFAEEWQLTAKVQDFEILGNHIQSYQTLPQIEFDGAFELNSVGGVFELYSEISRFTNRDKSLPEADRYHVEAGMTFPIATPAYFLNSEFKLLQTSYKQDNLTRDSQLEESVNRTLPKARIHGGINFDRAMSKPGYTQTLEPQLQYLYVGEEDQSNIGIYDSAPLQDDYDGLFRDQRYSGLDRIAAANQLSWGLTSRILDPKSNEVFRASVGQINYFDSDQTIDANGLIVDEETSALAADIYFQLHRKWQFSGDIQYDTDASQTNKSQFSVDYLPSRKHSIQLNHRYIRNVSTQTLEQLSLLGTTKIGHDWQLVGRITQDLRENRSLESYLGVQYESCCWAVRLAYHRHINTTIDDSDFTNQDRDEFDSGFRLELVITGLSGNKSSSTALDMLNSSIFGYKKPYFLKN</sequence>